<comment type="subcellular location">
    <subcellularLocation>
        <location evidence="1">Membrane</location>
        <topology evidence="1">Multi-pass membrane protein</topology>
    </subcellularLocation>
</comment>
<feature type="transmembrane region" description="Helical" evidence="7">
    <location>
        <begin position="163"/>
        <end position="187"/>
    </location>
</feature>
<evidence type="ECO:0000256" key="7">
    <source>
        <dbReference type="SAM" id="Phobius"/>
    </source>
</evidence>
<feature type="domain" description="Rhodopsin" evidence="8">
    <location>
        <begin position="84"/>
        <end position="302"/>
    </location>
</feature>
<evidence type="ECO:0000313" key="10">
    <source>
        <dbReference type="Proteomes" id="UP000664203"/>
    </source>
</evidence>
<feature type="transmembrane region" description="Helical" evidence="7">
    <location>
        <begin position="81"/>
        <end position="104"/>
    </location>
</feature>
<dbReference type="AlphaFoldDB" id="A0A8H3FGQ3"/>
<evidence type="ECO:0000256" key="4">
    <source>
        <dbReference type="ARBA" id="ARBA00023136"/>
    </source>
</evidence>
<keyword evidence="3 7" id="KW-1133">Transmembrane helix</keyword>
<evidence type="ECO:0000256" key="3">
    <source>
        <dbReference type="ARBA" id="ARBA00022989"/>
    </source>
</evidence>
<dbReference type="GO" id="GO:0016020">
    <property type="term" value="C:membrane"/>
    <property type="evidence" value="ECO:0007669"/>
    <property type="project" value="UniProtKB-SubCell"/>
</dbReference>
<dbReference type="OrthoDB" id="5342292at2759"/>
<feature type="region of interest" description="Disordered" evidence="6">
    <location>
        <begin position="412"/>
        <end position="434"/>
    </location>
</feature>
<feature type="region of interest" description="Disordered" evidence="6">
    <location>
        <begin position="448"/>
        <end position="475"/>
    </location>
</feature>
<accession>A0A8H3FGQ3</accession>
<dbReference type="Pfam" id="PF20684">
    <property type="entry name" value="Fung_rhodopsin"/>
    <property type="match status" value="1"/>
</dbReference>
<feature type="transmembrane region" description="Helical" evidence="7">
    <location>
        <begin position="279"/>
        <end position="306"/>
    </location>
</feature>
<evidence type="ECO:0000259" key="8">
    <source>
        <dbReference type="Pfam" id="PF20684"/>
    </source>
</evidence>
<keyword evidence="10" id="KW-1185">Reference proteome</keyword>
<organism evidence="9 10">
    <name type="scientific">Alectoria fallacina</name>
    <dbReference type="NCBI Taxonomy" id="1903189"/>
    <lineage>
        <taxon>Eukaryota</taxon>
        <taxon>Fungi</taxon>
        <taxon>Dikarya</taxon>
        <taxon>Ascomycota</taxon>
        <taxon>Pezizomycotina</taxon>
        <taxon>Lecanoromycetes</taxon>
        <taxon>OSLEUM clade</taxon>
        <taxon>Lecanoromycetidae</taxon>
        <taxon>Lecanorales</taxon>
        <taxon>Lecanorineae</taxon>
        <taxon>Parmeliaceae</taxon>
        <taxon>Alectoria</taxon>
    </lineage>
</organism>
<proteinExistence type="inferred from homology"/>
<dbReference type="PANTHER" id="PTHR33048:SF158">
    <property type="entry name" value="MEMBRANE PROTEIN PTH11-LIKE, PUTATIVE-RELATED"/>
    <property type="match status" value="1"/>
</dbReference>
<dbReference type="Proteomes" id="UP000664203">
    <property type="component" value="Unassembled WGS sequence"/>
</dbReference>
<evidence type="ECO:0000256" key="6">
    <source>
        <dbReference type="SAM" id="MobiDB-lite"/>
    </source>
</evidence>
<feature type="transmembrane region" description="Helical" evidence="7">
    <location>
        <begin position="124"/>
        <end position="151"/>
    </location>
</feature>
<dbReference type="PANTHER" id="PTHR33048">
    <property type="entry name" value="PTH11-LIKE INTEGRAL MEMBRANE PROTEIN (AFU_ORTHOLOGUE AFUA_5G11245)"/>
    <property type="match status" value="1"/>
</dbReference>
<protein>
    <recommendedName>
        <fullName evidence="8">Rhodopsin domain-containing protein</fullName>
    </recommendedName>
</protein>
<keyword evidence="2 7" id="KW-0812">Transmembrane</keyword>
<keyword evidence="4 7" id="KW-0472">Membrane</keyword>
<evidence type="ECO:0000256" key="5">
    <source>
        <dbReference type="ARBA" id="ARBA00038359"/>
    </source>
</evidence>
<evidence type="ECO:0000256" key="2">
    <source>
        <dbReference type="ARBA" id="ARBA00022692"/>
    </source>
</evidence>
<comment type="caution">
    <text evidence="9">The sequence shown here is derived from an EMBL/GenBank/DDBJ whole genome shotgun (WGS) entry which is preliminary data.</text>
</comment>
<gene>
    <name evidence="9" type="ORF">ALECFALPRED_001570</name>
</gene>
<feature type="transmembrane region" description="Helical" evidence="7">
    <location>
        <begin position="38"/>
        <end position="60"/>
    </location>
</feature>
<reference evidence="9" key="1">
    <citation type="submission" date="2021-03" db="EMBL/GenBank/DDBJ databases">
        <authorList>
            <person name="Tagirdzhanova G."/>
        </authorList>
    </citation>
    <scope>NUCLEOTIDE SEQUENCE</scope>
</reference>
<name>A0A8H3FGQ3_9LECA</name>
<dbReference type="EMBL" id="CAJPDR010000137">
    <property type="protein sequence ID" value="CAF9920571.1"/>
    <property type="molecule type" value="Genomic_DNA"/>
</dbReference>
<dbReference type="InterPro" id="IPR052337">
    <property type="entry name" value="SAT4-like"/>
</dbReference>
<feature type="transmembrane region" description="Helical" evidence="7">
    <location>
        <begin position="245"/>
        <end position="267"/>
    </location>
</feature>
<sequence length="512" mass="56501">MDSSTPADDSSNGITLPALFPPPGVTSNFVNPASRGPALVITCAVCITSMVICVTVRFYTKLYIRKADLYTSYGKTVVVNWRFLLIAHGQIGSIGFAATALSTLGDGVGPHQWNVQFTAFTPSLLRRFVILDVLYSPTILMAKLSLLLLYLQIFRPNVRLRYSIYLSMGFLSLFYCATFIAYAVLSIPKPGQSQLAAILSVDTAKDIPLGITQGAVSVASDFFIFCLPIPVVWKLQLPPRKKIGVLAIFMTGLLACIASAFGLYYRVKLGRNSDVTWKLVFVLLWVVVELTVGVMCSCLTSFPGFFRYHLPFFRSILSFLNSSFKSLHLSNPLHRSSEPGKAPRSKPSSTERLATKDIKVTLGSRVDGRGRFFNPESAFATEPKWLPLSEIARNPAVPADNATDATRREYYEEMAEQQQSRGRRSPSPHNQHTQGSYIRNASHAVGEVGFPTAGRAPKTKRSSVGGSAWWKTHRQSNTPRTGYWDIMSFFRMDSAMSPGQSKMHSESDSSAV</sequence>
<evidence type="ECO:0000313" key="9">
    <source>
        <dbReference type="EMBL" id="CAF9920571.1"/>
    </source>
</evidence>
<evidence type="ECO:0000256" key="1">
    <source>
        <dbReference type="ARBA" id="ARBA00004141"/>
    </source>
</evidence>
<dbReference type="InterPro" id="IPR049326">
    <property type="entry name" value="Rhodopsin_dom_fungi"/>
</dbReference>
<comment type="similarity">
    <text evidence="5">Belongs to the SAT4 family.</text>
</comment>
<feature type="region of interest" description="Disordered" evidence="6">
    <location>
        <begin position="331"/>
        <end position="354"/>
    </location>
</feature>